<dbReference type="Gene3D" id="3.10.180.10">
    <property type="entry name" value="2,3-Dihydroxybiphenyl 1,2-Dioxygenase, domain 1"/>
    <property type="match status" value="1"/>
</dbReference>
<evidence type="ECO:0000313" key="3">
    <source>
        <dbReference type="EMBL" id="PYY27038.1"/>
    </source>
</evidence>
<dbReference type="PANTHER" id="PTHR33990:SF1">
    <property type="entry name" value="PROTEIN YJDN"/>
    <property type="match status" value="1"/>
</dbReference>
<dbReference type="OrthoDB" id="9795306at2"/>
<organism evidence="3 4">
    <name type="scientific">Paenibacillus illinoisensis</name>
    <dbReference type="NCBI Taxonomy" id="59845"/>
    <lineage>
        <taxon>Bacteria</taxon>
        <taxon>Bacillati</taxon>
        <taxon>Bacillota</taxon>
        <taxon>Bacilli</taxon>
        <taxon>Bacillales</taxon>
        <taxon>Paenibacillaceae</taxon>
        <taxon>Paenibacillus</taxon>
    </lineage>
</organism>
<dbReference type="Proteomes" id="UP000247459">
    <property type="component" value="Unassembled WGS sequence"/>
</dbReference>
<name>A0A2W0CGR9_9BACL</name>
<protein>
    <submittedName>
        <fullName evidence="2">VOC family protein</fullName>
    </submittedName>
</protein>
<proteinExistence type="predicted"/>
<dbReference type="EMBL" id="PRLG01000025">
    <property type="protein sequence ID" value="PYY27038.1"/>
    <property type="molecule type" value="Genomic_DNA"/>
</dbReference>
<feature type="domain" description="Glyoxalase/fosfomycin resistance/dioxygenase" evidence="1">
    <location>
        <begin position="5"/>
        <end position="135"/>
    </location>
</feature>
<gene>
    <name evidence="2" type="ORF">ACINKY_27475</name>
    <name evidence="3" type="ORF">PIL02S_04905</name>
</gene>
<dbReference type="InterPro" id="IPR029068">
    <property type="entry name" value="Glyas_Bleomycin-R_OHBP_Dase"/>
</dbReference>
<sequence length="142" mass="15357">MAISLNVYLVTDGNGKEAVAFYKEVFNAEVLAIQTFGEGPSSPDHPIPPEAKDRIMHASLQIGGSVLMLSDTFPGMPHVIGNNISVTVNTDTPDEAKHIFNKLEDGGEVKMPIQETFWSPAYGMVTDKYGVQFQISCTPGQA</sequence>
<evidence type="ECO:0000313" key="4">
    <source>
        <dbReference type="Proteomes" id="UP000247459"/>
    </source>
</evidence>
<dbReference type="EMBL" id="JBIYSL010000009">
    <property type="protein sequence ID" value="MFK0525958.1"/>
    <property type="molecule type" value="Genomic_DNA"/>
</dbReference>
<dbReference type="InterPro" id="IPR028973">
    <property type="entry name" value="PhnB-like"/>
</dbReference>
<keyword evidence="5" id="KW-1185">Reference proteome</keyword>
<reference evidence="2 5" key="2">
    <citation type="submission" date="2024-11" db="EMBL/GenBank/DDBJ databases">
        <title>Identification and Characterization of a Novel Fosfomycin Bacillithiol Transferase FosB8 in Paenibacillus illinoisensis.</title>
        <authorList>
            <person name="Lu W."/>
        </authorList>
    </citation>
    <scope>NUCLEOTIDE SEQUENCE [LARGE SCALE GENOMIC DNA]</scope>
    <source>
        <strain evidence="2 5">WP77</strain>
    </source>
</reference>
<accession>A0A2W0CGR9</accession>
<dbReference type="Pfam" id="PF00903">
    <property type="entry name" value="Glyoxalase"/>
    <property type="match status" value="1"/>
</dbReference>
<dbReference type="SUPFAM" id="SSF54593">
    <property type="entry name" value="Glyoxalase/Bleomycin resistance protein/Dihydroxybiphenyl dioxygenase"/>
    <property type="match status" value="1"/>
</dbReference>
<dbReference type="PANTHER" id="PTHR33990">
    <property type="entry name" value="PROTEIN YJDN-RELATED"/>
    <property type="match status" value="1"/>
</dbReference>
<dbReference type="AlphaFoldDB" id="A0A2W0CGR9"/>
<dbReference type="Proteomes" id="UP001618531">
    <property type="component" value="Unassembled WGS sequence"/>
</dbReference>
<evidence type="ECO:0000313" key="5">
    <source>
        <dbReference type="Proteomes" id="UP001618531"/>
    </source>
</evidence>
<dbReference type="RefSeq" id="WP_110821800.1">
    <property type="nucleotide sequence ID" value="NZ_JAXBDC010000009.1"/>
</dbReference>
<evidence type="ECO:0000313" key="2">
    <source>
        <dbReference type="EMBL" id="MFK0525958.1"/>
    </source>
</evidence>
<dbReference type="InterPro" id="IPR004360">
    <property type="entry name" value="Glyas_Fos-R_dOase_dom"/>
</dbReference>
<comment type="caution">
    <text evidence="3">The sequence shown here is derived from an EMBL/GenBank/DDBJ whole genome shotgun (WGS) entry which is preliminary data.</text>
</comment>
<evidence type="ECO:0000259" key="1">
    <source>
        <dbReference type="Pfam" id="PF00903"/>
    </source>
</evidence>
<dbReference type="CDD" id="cd06588">
    <property type="entry name" value="PhnB_like"/>
    <property type="match status" value="1"/>
</dbReference>
<reference evidence="3 4" key="1">
    <citation type="submission" date="2018-01" db="EMBL/GenBank/DDBJ databases">
        <title>Genome sequence of the PGP bacterium Paenibacillus illinoisensis E3.</title>
        <authorList>
            <person name="Rolli E."/>
            <person name="Marasco R."/>
            <person name="Bessem C."/>
            <person name="Michoud G."/>
            <person name="Gaiarsa S."/>
            <person name="Borin S."/>
            <person name="Daffonchio D."/>
        </authorList>
    </citation>
    <scope>NUCLEOTIDE SEQUENCE [LARGE SCALE GENOMIC DNA]</scope>
    <source>
        <strain evidence="3 4">E3</strain>
    </source>
</reference>